<dbReference type="PANTHER" id="PTHR35519">
    <property type="entry name" value="MEMBRANE PROTEINS"/>
    <property type="match status" value="1"/>
</dbReference>
<keyword evidence="1" id="KW-0812">Transmembrane</keyword>
<keyword evidence="1" id="KW-0472">Membrane</keyword>
<evidence type="ECO:0000313" key="3">
    <source>
        <dbReference type="Proteomes" id="UP000623440"/>
    </source>
</evidence>
<dbReference type="PANTHER" id="PTHR35519:SF2">
    <property type="entry name" value="PH DOMAIN PROTEIN"/>
    <property type="match status" value="1"/>
</dbReference>
<dbReference type="Pfam" id="PF13430">
    <property type="entry name" value="DUF4112"/>
    <property type="match status" value="1"/>
</dbReference>
<accession>A0ABR8DN79</accession>
<proteinExistence type="predicted"/>
<evidence type="ECO:0000313" key="2">
    <source>
        <dbReference type="EMBL" id="MBD2529994.1"/>
    </source>
</evidence>
<protein>
    <submittedName>
        <fullName evidence="2">DUF4112 domain-containing protein</fullName>
    </submittedName>
</protein>
<name>A0ABR8DN79_9NOSO</name>
<organism evidence="2 3">
    <name type="scientific">Nostoc flagelliforme FACHB-838</name>
    <dbReference type="NCBI Taxonomy" id="2692904"/>
    <lineage>
        <taxon>Bacteria</taxon>
        <taxon>Bacillati</taxon>
        <taxon>Cyanobacteriota</taxon>
        <taxon>Cyanophyceae</taxon>
        <taxon>Nostocales</taxon>
        <taxon>Nostocaceae</taxon>
        <taxon>Nostoc</taxon>
    </lineage>
</organism>
<reference evidence="2 3" key="1">
    <citation type="journal article" date="2020" name="ISME J.">
        <title>Comparative genomics reveals insights into cyanobacterial evolution and habitat adaptation.</title>
        <authorList>
            <person name="Chen M.Y."/>
            <person name="Teng W.K."/>
            <person name="Zhao L."/>
            <person name="Hu C.X."/>
            <person name="Zhou Y.K."/>
            <person name="Han B.P."/>
            <person name="Song L.R."/>
            <person name="Shu W.S."/>
        </authorList>
    </citation>
    <scope>NUCLEOTIDE SEQUENCE [LARGE SCALE GENOMIC DNA]</scope>
    <source>
        <strain evidence="2 3">FACHB-838</strain>
    </source>
</reference>
<sequence>MDAAKRLATLNRIRKLSRLMDTSIRIPLTGFHIGIDPIIGLVPGAGDLISTGFSAYIIFLATRFGIPRQDLAKMIFNVGLETVVGTVPFVGDLFDAFYKSNIRNLAILEQHLTVVEPKLEEVVYDVYSHNETIKHISNQKSLK</sequence>
<keyword evidence="1" id="KW-1133">Transmembrane helix</keyword>
<feature type="transmembrane region" description="Helical" evidence="1">
    <location>
        <begin position="48"/>
        <end position="66"/>
    </location>
</feature>
<dbReference type="Proteomes" id="UP000623440">
    <property type="component" value="Unassembled WGS sequence"/>
</dbReference>
<dbReference type="InterPro" id="IPR025187">
    <property type="entry name" value="DUF4112"/>
</dbReference>
<dbReference type="RefSeq" id="WP_190940560.1">
    <property type="nucleotide sequence ID" value="NZ_JACJSI010000015.1"/>
</dbReference>
<dbReference type="EMBL" id="JACJSI010000015">
    <property type="protein sequence ID" value="MBD2529994.1"/>
    <property type="molecule type" value="Genomic_DNA"/>
</dbReference>
<gene>
    <name evidence="2" type="ORF">H6G97_10605</name>
</gene>
<evidence type="ECO:0000256" key="1">
    <source>
        <dbReference type="SAM" id="Phobius"/>
    </source>
</evidence>
<comment type="caution">
    <text evidence="2">The sequence shown here is derived from an EMBL/GenBank/DDBJ whole genome shotgun (WGS) entry which is preliminary data.</text>
</comment>
<keyword evidence="3" id="KW-1185">Reference proteome</keyword>